<dbReference type="OrthoDB" id="2742797at2759"/>
<proteinExistence type="predicted"/>
<feature type="region of interest" description="Disordered" evidence="1">
    <location>
        <begin position="65"/>
        <end position="100"/>
    </location>
</feature>
<dbReference type="AlphaFoldDB" id="A0A4V3XJ66"/>
<feature type="region of interest" description="Disordered" evidence="1">
    <location>
        <begin position="185"/>
        <end position="245"/>
    </location>
</feature>
<sequence length="281" mass="30115">MATRTLHPNKQLLIQIRDVTRVYKLATTPSLRAFKAVPGLSKKIDMSSEVTAKQVEAAKKVQVTLTQGRSKPAQGGTVQPVRTAGPANQRSAGGSGSRRVAAADAPNLVAMPPIPVSRGASQPAATAAAALHPNGERFIRIKDVSRVYKLAATPSAQAFVGVPGLSYTTISGDIKVTAEQVEAASKAHTRPSGGKAKAKVKVKKTPERSPYYDYPDDSPDDSDDPDYYPSYRGRRNASYDSDFDLDDARGILEDIDTQWGMMPQGGAYKESNHYRNGTNVG</sequence>
<name>A0A4V3XJ66_9APHY</name>
<protein>
    <submittedName>
        <fullName evidence="2">Uncharacterized protein</fullName>
    </submittedName>
</protein>
<organism evidence="2 3">
    <name type="scientific">Antrodiella citrinella</name>
    <dbReference type="NCBI Taxonomy" id="2447956"/>
    <lineage>
        <taxon>Eukaryota</taxon>
        <taxon>Fungi</taxon>
        <taxon>Dikarya</taxon>
        <taxon>Basidiomycota</taxon>
        <taxon>Agaricomycotina</taxon>
        <taxon>Agaricomycetes</taxon>
        <taxon>Polyporales</taxon>
        <taxon>Steccherinaceae</taxon>
        <taxon>Antrodiella</taxon>
    </lineage>
</organism>
<feature type="compositionally biased region" description="Acidic residues" evidence="1">
    <location>
        <begin position="214"/>
        <end position="226"/>
    </location>
</feature>
<dbReference type="EMBL" id="SGPM01000034">
    <property type="protein sequence ID" value="THH31893.1"/>
    <property type="molecule type" value="Genomic_DNA"/>
</dbReference>
<gene>
    <name evidence="2" type="ORF">EUX98_g2269</name>
</gene>
<dbReference type="Proteomes" id="UP000308730">
    <property type="component" value="Unassembled WGS sequence"/>
</dbReference>
<accession>A0A4V3XJ66</accession>
<evidence type="ECO:0000313" key="3">
    <source>
        <dbReference type="Proteomes" id="UP000308730"/>
    </source>
</evidence>
<evidence type="ECO:0000313" key="2">
    <source>
        <dbReference type="EMBL" id="THH31893.1"/>
    </source>
</evidence>
<keyword evidence="3" id="KW-1185">Reference proteome</keyword>
<reference evidence="2 3" key="1">
    <citation type="submission" date="2019-02" db="EMBL/GenBank/DDBJ databases">
        <title>Genome sequencing of the rare red list fungi Antrodiella citrinella (Flaviporus citrinellus).</title>
        <authorList>
            <person name="Buettner E."/>
            <person name="Kellner H."/>
        </authorList>
    </citation>
    <scope>NUCLEOTIDE SEQUENCE [LARGE SCALE GENOMIC DNA]</scope>
    <source>
        <strain evidence="2 3">DSM 108506</strain>
    </source>
</reference>
<comment type="caution">
    <text evidence="2">The sequence shown here is derived from an EMBL/GenBank/DDBJ whole genome shotgun (WGS) entry which is preliminary data.</text>
</comment>
<evidence type="ECO:0000256" key="1">
    <source>
        <dbReference type="SAM" id="MobiDB-lite"/>
    </source>
</evidence>